<proteinExistence type="predicted"/>
<sequence length="43" mass="4786">MKAYSLHDREVGYCQGSGFIVGLLLMQVTYPLTSLELDAPIVR</sequence>
<evidence type="ECO:0000256" key="1">
    <source>
        <dbReference type="SAM" id="Phobius"/>
    </source>
</evidence>
<gene>
    <name evidence="3" type="ORF">DILT_LOCUS14144</name>
</gene>
<dbReference type="PROSITE" id="PS50086">
    <property type="entry name" value="TBC_RABGAP"/>
    <property type="match status" value="1"/>
</dbReference>
<dbReference type="Gene3D" id="1.10.8.270">
    <property type="entry name" value="putative rabgap domain of human tbc1 domain family member 14 like domains"/>
    <property type="match status" value="1"/>
</dbReference>
<dbReference type="EMBL" id="UYRU01072953">
    <property type="protein sequence ID" value="VDN22875.1"/>
    <property type="molecule type" value="Genomic_DNA"/>
</dbReference>
<dbReference type="Proteomes" id="UP000281553">
    <property type="component" value="Unassembled WGS sequence"/>
</dbReference>
<dbReference type="AlphaFoldDB" id="A0A3P7M0P0"/>
<evidence type="ECO:0000313" key="4">
    <source>
        <dbReference type="Proteomes" id="UP000281553"/>
    </source>
</evidence>
<dbReference type="InterPro" id="IPR035969">
    <property type="entry name" value="Rab-GAP_TBC_sf"/>
</dbReference>
<keyword evidence="1" id="KW-0812">Transmembrane</keyword>
<feature type="domain" description="Rab-GAP TBC" evidence="2">
    <location>
        <begin position="1"/>
        <end position="43"/>
    </location>
</feature>
<dbReference type="PANTHER" id="PTHR47219:SF22">
    <property type="entry name" value="RAB-GAP TBC DOMAIN-CONTAINING PROTEIN"/>
    <property type="match status" value="1"/>
</dbReference>
<keyword evidence="1" id="KW-0472">Membrane</keyword>
<organism evidence="3 4">
    <name type="scientific">Dibothriocephalus latus</name>
    <name type="common">Fish tapeworm</name>
    <name type="synonym">Diphyllobothrium latum</name>
    <dbReference type="NCBI Taxonomy" id="60516"/>
    <lineage>
        <taxon>Eukaryota</taxon>
        <taxon>Metazoa</taxon>
        <taxon>Spiralia</taxon>
        <taxon>Lophotrochozoa</taxon>
        <taxon>Platyhelminthes</taxon>
        <taxon>Cestoda</taxon>
        <taxon>Eucestoda</taxon>
        <taxon>Diphyllobothriidea</taxon>
        <taxon>Diphyllobothriidae</taxon>
        <taxon>Dibothriocephalus</taxon>
    </lineage>
</organism>
<dbReference type="GO" id="GO:0031267">
    <property type="term" value="F:small GTPase binding"/>
    <property type="evidence" value="ECO:0007669"/>
    <property type="project" value="TreeGrafter"/>
</dbReference>
<evidence type="ECO:0000259" key="2">
    <source>
        <dbReference type="PROSITE" id="PS50086"/>
    </source>
</evidence>
<dbReference type="Pfam" id="PF00566">
    <property type="entry name" value="RabGAP-TBC"/>
    <property type="match status" value="1"/>
</dbReference>
<feature type="transmembrane region" description="Helical" evidence="1">
    <location>
        <begin position="12"/>
        <end position="30"/>
    </location>
</feature>
<dbReference type="PANTHER" id="PTHR47219">
    <property type="entry name" value="RAB GTPASE-ACTIVATING PROTEIN 1-LIKE"/>
    <property type="match status" value="1"/>
</dbReference>
<keyword evidence="1" id="KW-1133">Transmembrane helix</keyword>
<reference evidence="3 4" key="1">
    <citation type="submission" date="2018-11" db="EMBL/GenBank/DDBJ databases">
        <authorList>
            <consortium name="Pathogen Informatics"/>
        </authorList>
    </citation>
    <scope>NUCLEOTIDE SEQUENCE [LARGE SCALE GENOMIC DNA]</scope>
</reference>
<keyword evidence="4" id="KW-1185">Reference proteome</keyword>
<protein>
    <recommendedName>
        <fullName evidence="2">Rab-GAP TBC domain-containing protein</fullName>
    </recommendedName>
</protein>
<dbReference type="InterPro" id="IPR000195">
    <property type="entry name" value="Rab-GAP-TBC_dom"/>
</dbReference>
<dbReference type="SUPFAM" id="SSF47923">
    <property type="entry name" value="Ypt/Rab-GAP domain of gyp1p"/>
    <property type="match status" value="1"/>
</dbReference>
<dbReference type="InterPro" id="IPR050302">
    <property type="entry name" value="Rab_GAP_TBC_domain"/>
</dbReference>
<evidence type="ECO:0000313" key="3">
    <source>
        <dbReference type="EMBL" id="VDN22875.1"/>
    </source>
</evidence>
<dbReference type="GO" id="GO:0005096">
    <property type="term" value="F:GTPase activator activity"/>
    <property type="evidence" value="ECO:0007669"/>
    <property type="project" value="TreeGrafter"/>
</dbReference>
<dbReference type="OrthoDB" id="295078at2759"/>
<accession>A0A3P7M0P0</accession>
<name>A0A3P7M0P0_DIBLA</name>